<dbReference type="GO" id="GO:0016810">
    <property type="term" value="F:hydrolase activity, acting on carbon-nitrogen (but not peptide) bonds"/>
    <property type="evidence" value="ECO:0007669"/>
    <property type="project" value="InterPro"/>
</dbReference>
<dbReference type="CDD" id="cd10918">
    <property type="entry name" value="CE4_NodB_like_5s_6s"/>
    <property type="match status" value="1"/>
</dbReference>
<dbReference type="InterPro" id="IPR002509">
    <property type="entry name" value="NODB_dom"/>
</dbReference>
<reference evidence="4 5" key="1">
    <citation type="journal article" date="2016" name="Nat. Commun.">
        <title>Thousands of microbial genomes shed light on interconnected biogeochemical processes in an aquifer system.</title>
        <authorList>
            <person name="Anantharaman K."/>
            <person name="Brown C.T."/>
            <person name="Hug L.A."/>
            <person name="Sharon I."/>
            <person name="Castelle C.J."/>
            <person name="Probst A.J."/>
            <person name="Thomas B.C."/>
            <person name="Singh A."/>
            <person name="Wilkins M.J."/>
            <person name="Karaoz U."/>
            <person name="Brodie E.L."/>
            <person name="Williams K.H."/>
            <person name="Hubbard S.S."/>
            <person name="Banfield J.F."/>
        </authorList>
    </citation>
    <scope>NUCLEOTIDE SEQUENCE [LARGE SCALE GENOMIC DNA]</scope>
</reference>
<dbReference type="Gene3D" id="3.20.20.370">
    <property type="entry name" value="Glycoside hydrolase/deacetylase"/>
    <property type="match status" value="1"/>
</dbReference>
<dbReference type="AlphaFoldDB" id="A0A1F6DCV0"/>
<protein>
    <recommendedName>
        <fullName evidence="3">NodB homology domain-containing protein</fullName>
    </recommendedName>
</protein>
<dbReference type="GO" id="GO:0005576">
    <property type="term" value="C:extracellular region"/>
    <property type="evidence" value="ECO:0007669"/>
    <property type="project" value="UniProtKB-SubCell"/>
</dbReference>
<organism evidence="4 5">
    <name type="scientific">Candidatus Kaiserbacteria bacterium RIFCSPHIGHO2_01_FULL_56_24</name>
    <dbReference type="NCBI Taxonomy" id="1798487"/>
    <lineage>
        <taxon>Bacteria</taxon>
        <taxon>Candidatus Kaiseribacteriota</taxon>
    </lineage>
</organism>
<evidence type="ECO:0000313" key="4">
    <source>
        <dbReference type="EMBL" id="OGG58832.1"/>
    </source>
</evidence>
<dbReference type="PANTHER" id="PTHR34216:SF3">
    <property type="entry name" value="POLY-BETA-1,6-N-ACETYL-D-GLUCOSAMINE N-DEACETYLASE"/>
    <property type="match status" value="1"/>
</dbReference>
<dbReference type="EMBL" id="MFLA01000026">
    <property type="protein sequence ID" value="OGG58832.1"/>
    <property type="molecule type" value="Genomic_DNA"/>
</dbReference>
<name>A0A1F6DCV0_9BACT</name>
<dbReference type="Proteomes" id="UP000176377">
    <property type="component" value="Unassembled WGS sequence"/>
</dbReference>
<evidence type="ECO:0000313" key="5">
    <source>
        <dbReference type="Proteomes" id="UP000176377"/>
    </source>
</evidence>
<sequence>MSIRSIGKSFLYALRRLLPRTHGALILAYHSIDTHDDQYTVSPGVFEWQMEEIARQGLRIIPLRELDEMLTAGRIEDKTVLLTFDDGRHDNYTNLFPVIRKRGIPVTIFSITGEIGKVRASSVRPLPMLTESEMREMDSSGLVDFEPHTETHPKLTKVSPEDVRREVTSSKHSLESIFSKACPYFAYPYGRHTPEIRRIVHESGIRLALATHAGFVTETTERLALPRNDIRHDVTQAQFRSILKRGSLR</sequence>
<dbReference type="InterPro" id="IPR011330">
    <property type="entry name" value="Glyco_hydro/deAcase_b/a-brl"/>
</dbReference>
<evidence type="ECO:0000259" key="3">
    <source>
        <dbReference type="PROSITE" id="PS51677"/>
    </source>
</evidence>
<keyword evidence="2" id="KW-0732">Signal</keyword>
<evidence type="ECO:0000256" key="2">
    <source>
        <dbReference type="ARBA" id="ARBA00022729"/>
    </source>
</evidence>
<feature type="domain" description="NodB homology" evidence="3">
    <location>
        <begin position="78"/>
        <end position="249"/>
    </location>
</feature>
<accession>A0A1F6DCV0</accession>
<comment type="subcellular location">
    <subcellularLocation>
        <location evidence="1">Secreted</location>
    </subcellularLocation>
</comment>
<dbReference type="GO" id="GO:0005975">
    <property type="term" value="P:carbohydrate metabolic process"/>
    <property type="evidence" value="ECO:0007669"/>
    <property type="project" value="InterPro"/>
</dbReference>
<dbReference type="Pfam" id="PF01522">
    <property type="entry name" value="Polysacc_deac_1"/>
    <property type="match status" value="1"/>
</dbReference>
<proteinExistence type="predicted"/>
<dbReference type="SUPFAM" id="SSF88713">
    <property type="entry name" value="Glycoside hydrolase/deacetylase"/>
    <property type="match status" value="1"/>
</dbReference>
<dbReference type="InterPro" id="IPR051398">
    <property type="entry name" value="Polysacch_Deacetylase"/>
</dbReference>
<comment type="caution">
    <text evidence="4">The sequence shown here is derived from an EMBL/GenBank/DDBJ whole genome shotgun (WGS) entry which is preliminary data.</text>
</comment>
<gene>
    <name evidence="4" type="ORF">A2765_00425</name>
</gene>
<dbReference type="PANTHER" id="PTHR34216">
    <property type="match status" value="1"/>
</dbReference>
<dbReference type="PROSITE" id="PS51677">
    <property type="entry name" value="NODB"/>
    <property type="match status" value="1"/>
</dbReference>
<evidence type="ECO:0000256" key="1">
    <source>
        <dbReference type="ARBA" id="ARBA00004613"/>
    </source>
</evidence>